<dbReference type="AlphaFoldDB" id="A0A1D1V3F0"/>
<comment type="caution">
    <text evidence="1">The sequence shown here is derived from an EMBL/GenBank/DDBJ whole genome shotgun (WGS) entry which is preliminary data.</text>
</comment>
<dbReference type="EMBL" id="BDGG01000003">
    <property type="protein sequence ID" value="GAU96314.1"/>
    <property type="molecule type" value="Genomic_DNA"/>
</dbReference>
<dbReference type="Proteomes" id="UP000186922">
    <property type="component" value="Unassembled WGS sequence"/>
</dbReference>
<protein>
    <submittedName>
        <fullName evidence="1">Uncharacterized protein</fullName>
    </submittedName>
</protein>
<accession>A0A1D1V3F0</accession>
<keyword evidence="2" id="KW-1185">Reference proteome</keyword>
<gene>
    <name evidence="1" type="primary">RvY_07776-1</name>
    <name evidence="1" type="synonym">RvY_07776.1</name>
    <name evidence="1" type="ORF">RvY_07776</name>
</gene>
<sequence length="92" mass="9587">MSYVTYPFASPSNAWYYPGASIFKKEPTAIDLGSDASSNAIITDGAIYNSNSAITTVGKDGETSNTEAQSLTQTQGLLGGLTSAAMARANRK</sequence>
<reference evidence="1 2" key="1">
    <citation type="journal article" date="2016" name="Nat. Commun.">
        <title>Extremotolerant tardigrade genome and improved radiotolerance of human cultured cells by tardigrade-unique protein.</title>
        <authorList>
            <person name="Hashimoto T."/>
            <person name="Horikawa D.D."/>
            <person name="Saito Y."/>
            <person name="Kuwahara H."/>
            <person name="Kozuka-Hata H."/>
            <person name="Shin-I T."/>
            <person name="Minakuchi Y."/>
            <person name="Ohishi K."/>
            <person name="Motoyama A."/>
            <person name="Aizu T."/>
            <person name="Enomoto A."/>
            <person name="Kondo K."/>
            <person name="Tanaka S."/>
            <person name="Hara Y."/>
            <person name="Koshikawa S."/>
            <person name="Sagara H."/>
            <person name="Miura T."/>
            <person name="Yokobori S."/>
            <person name="Miyagawa K."/>
            <person name="Suzuki Y."/>
            <person name="Kubo T."/>
            <person name="Oyama M."/>
            <person name="Kohara Y."/>
            <person name="Fujiyama A."/>
            <person name="Arakawa K."/>
            <person name="Katayama T."/>
            <person name="Toyoda A."/>
            <person name="Kunieda T."/>
        </authorList>
    </citation>
    <scope>NUCLEOTIDE SEQUENCE [LARGE SCALE GENOMIC DNA]</scope>
    <source>
        <strain evidence="1 2">YOKOZUNA-1</strain>
    </source>
</reference>
<evidence type="ECO:0000313" key="1">
    <source>
        <dbReference type="EMBL" id="GAU96314.1"/>
    </source>
</evidence>
<name>A0A1D1V3F0_RAMVA</name>
<organism evidence="1 2">
    <name type="scientific">Ramazzottius varieornatus</name>
    <name type="common">Water bear</name>
    <name type="synonym">Tardigrade</name>
    <dbReference type="NCBI Taxonomy" id="947166"/>
    <lineage>
        <taxon>Eukaryota</taxon>
        <taxon>Metazoa</taxon>
        <taxon>Ecdysozoa</taxon>
        <taxon>Tardigrada</taxon>
        <taxon>Eutardigrada</taxon>
        <taxon>Parachela</taxon>
        <taxon>Hypsibioidea</taxon>
        <taxon>Ramazzottiidae</taxon>
        <taxon>Ramazzottius</taxon>
    </lineage>
</organism>
<evidence type="ECO:0000313" key="2">
    <source>
        <dbReference type="Proteomes" id="UP000186922"/>
    </source>
</evidence>
<proteinExistence type="predicted"/>